<dbReference type="Proteomes" id="UP000053263">
    <property type="component" value="Unassembled WGS sequence"/>
</dbReference>
<keyword evidence="3" id="KW-1185">Reference proteome</keyword>
<evidence type="ECO:0000256" key="1">
    <source>
        <dbReference type="SAM" id="MobiDB-lite"/>
    </source>
</evidence>
<dbReference type="HOGENOM" id="CLU_739917_0_0_1"/>
<protein>
    <submittedName>
        <fullName evidence="2">Uncharacterized protein</fullName>
    </submittedName>
</protein>
<name>A0A0C9SQA3_PLICR</name>
<feature type="compositionally biased region" description="Low complexity" evidence="1">
    <location>
        <begin position="73"/>
        <end position="97"/>
    </location>
</feature>
<dbReference type="AlphaFoldDB" id="A0A0C9SQA3"/>
<feature type="compositionally biased region" description="Polar residues" evidence="1">
    <location>
        <begin position="62"/>
        <end position="72"/>
    </location>
</feature>
<feature type="region of interest" description="Disordered" evidence="1">
    <location>
        <begin position="1"/>
        <end position="271"/>
    </location>
</feature>
<feature type="compositionally biased region" description="Basic and acidic residues" evidence="1">
    <location>
        <begin position="150"/>
        <end position="193"/>
    </location>
</feature>
<feature type="compositionally biased region" description="Basic and acidic residues" evidence="1">
    <location>
        <begin position="200"/>
        <end position="209"/>
    </location>
</feature>
<reference evidence="2 3" key="1">
    <citation type="submission" date="2014-06" db="EMBL/GenBank/DDBJ databases">
        <title>Evolutionary Origins and Diversification of the Mycorrhizal Mutualists.</title>
        <authorList>
            <consortium name="DOE Joint Genome Institute"/>
            <consortium name="Mycorrhizal Genomics Consortium"/>
            <person name="Kohler A."/>
            <person name="Kuo A."/>
            <person name="Nagy L.G."/>
            <person name="Floudas D."/>
            <person name="Copeland A."/>
            <person name="Barry K.W."/>
            <person name="Cichocki N."/>
            <person name="Veneault-Fourrey C."/>
            <person name="LaButti K."/>
            <person name="Lindquist E.A."/>
            <person name="Lipzen A."/>
            <person name="Lundell T."/>
            <person name="Morin E."/>
            <person name="Murat C."/>
            <person name="Riley R."/>
            <person name="Ohm R."/>
            <person name="Sun H."/>
            <person name="Tunlid A."/>
            <person name="Henrissat B."/>
            <person name="Grigoriev I.V."/>
            <person name="Hibbett D.S."/>
            <person name="Martin F."/>
        </authorList>
    </citation>
    <scope>NUCLEOTIDE SEQUENCE [LARGE SCALE GENOMIC DNA]</scope>
    <source>
        <strain evidence="2 3">FD-325 SS-3</strain>
    </source>
</reference>
<accession>A0A0C9SQA3</accession>
<sequence>MPLWPGSLSDDPFDEGIMPRSSPMLTDDEKPSRYTPSLDSRGGSSVPSSPISEVQNIPIDMPQTSAGASPSPSNTSLNSDISLSSSSASHTSEKAPSATKRTFSMRHTHTPPSSPRQKKGRREVQSSIRAALSDDSAKGKGLMRLMSKATDTEYRAQVHKHSAEASDARAELAEVKKHNHERALEETREGENGRKRRQREKMVRAEIDQGLRTPGGSKRPRKRTVEAVLEDHPTKRVRTGDAELSRPGRAHNERLRKDKKPQGRKRQHEPQEAIYHNWHTPFLWRQILEAARDRSVGKKMGSWMIMKVLRKKDAETFKALSHTTIEGWIDRKDREHPRWSDAALRMGELGNHQGHSNGGRKGALVSASAPQLLQ</sequence>
<dbReference type="OrthoDB" id="3341102at2759"/>
<proteinExistence type="predicted"/>
<evidence type="ECO:0000313" key="3">
    <source>
        <dbReference type="Proteomes" id="UP000053263"/>
    </source>
</evidence>
<feature type="compositionally biased region" description="Polar residues" evidence="1">
    <location>
        <begin position="34"/>
        <end position="55"/>
    </location>
</feature>
<gene>
    <name evidence="2" type="ORF">PLICRDRAFT_180295</name>
</gene>
<evidence type="ECO:0000313" key="2">
    <source>
        <dbReference type="EMBL" id="KII83517.1"/>
    </source>
</evidence>
<feature type="compositionally biased region" description="Basic and acidic residues" evidence="1">
    <location>
        <begin position="223"/>
        <end position="256"/>
    </location>
</feature>
<feature type="region of interest" description="Disordered" evidence="1">
    <location>
        <begin position="348"/>
        <end position="374"/>
    </location>
</feature>
<organism evidence="2 3">
    <name type="scientific">Plicaturopsis crispa FD-325 SS-3</name>
    <dbReference type="NCBI Taxonomy" id="944288"/>
    <lineage>
        <taxon>Eukaryota</taxon>
        <taxon>Fungi</taxon>
        <taxon>Dikarya</taxon>
        <taxon>Basidiomycota</taxon>
        <taxon>Agaricomycotina</taxon>
        <taxon>Agaricomycetes</taxon>
        <taxon>Agaricomycetidae</taxon>
        <taxon>Amylocorticiales</taxon>
        <taxon>Amylocorticiaceae</taxon>
        <taxon>Plicatura</taxon>
        <taxon>Plicaturopsis crispa</taxon>
    </lineage>
</organism>
<feature type="compositionally biased region" description="Basic residues" evidence="1">
    <location>
        <begin position="257"/>
        <end position="267"/>
    </location>
</feature>
<dbReference type="EMBL" id="KN832576">
    <property type="protein sequence ID" value="KII83517.1"/>
    <property type="molecule type" value="Genomic_DNA"/>
</dbReference>